<organism evidence="1 2">
    <name type="scientific">Nicotiana sylvestris</name>
    <name type="common">Wood tobacco</name>
    <name type="synonym">South American tobacco</name>
    <dbReference type="NCBI Taxonomy" id="4096"/>
    <lineage>
        <taxon>Eukaryota</taxon>
        <taxon>Viridiplantae</taxon>
        <taxon>Streptophyta</taxon>
        <taxon>Embryophyta</taxon>
        <taxon>Tracheophyta</taxon>
        <taxon>Spermatophyta</taxon>
        <taxon>Magnoliopsida</taxon>
        <taxon>eudicotyledons</taxon>
        <taxon>Gunneridae</taxon>
        <taxon>Pentapetalae</taxon>
        <taxon>asterids</taxon>
        <taxon>lamiids</taxon>
        <taxon>Solanales</taxon>
        <taxon>Solanaceae</taxon>
        <taxon>Nicotianoideae</taxon>
        <taxon>Nicotianeae</taxon>
        <taxon>Nicotiana</taxon>
    </lineage>
</organism>
<reference evidence="2" key="2">
    <citation type="submission" date="2025-08" db="UniProtKB">
        <authorList>
            <consortium name="RefSeq"/>
        </authorList>
    </citation>
    <scope>IDENTIFICATION</scope>
    <source>
        <tissue evidence="2">Leaf</tissue>
    </source>
</reference>
<dbReference type="STRING" id="4096.A0A1U7YGD2"/>
<name>A0A1U7YGD2_NICSY</name>
<reference evidence="1" key="1">
    <citation type="journal article" date="2013" name="Genome Biol.">
        <title>Reference genomes and transcriptomes of Nicotiana sylvestris and Nicotiana tomentosiformis.</title>
        <authorList>
            <person name="Sierro N."/>
            <person name="Battey J.N."/>
            <person name="Ouadi S."/>
            <person name="Bovet L."/>
            <person name="Goepfert S."/>
            <person name="Bakaher N."/>
            <person name="Peitsch M.C."/>
            <person name="Ivanov N.V."/>
        </authorList>
    </citation>
    <scope>NUCLEOTIDE SEQUENCE [LARGE SCALE GENOMIC DNA]</scope>
</reference>
<dbReference type="Gene3D" id="3.60.10.10">
    <property type="entry name" value="Endonuclease/exonuclease/phosphatase"/>
    <property type="match status" value="1"/>
</dbReference>
<dbReference type="KEGG" id="nsy:104246812"/>
<dbReference type="GeneID" id="104246812"/>
<dbReference type="PANTHER" id="PTHR23227:SF67">
    <property type="entry name" value="CRANIOFACIAL DEVELOPMENT PROTEIN 2-LIKE"/>
    <property type="match status" value="1"/>
</dbReference>
<protein>
    <submittedName>
        <fullName evidence="2">Craniofacial development protein 2-like</fullName>
    </submittedName>
</protein>
<dbReference type="SUPFAM" id="SSF56219">
    <property type="entry name" value="DNase I-like"/>
    <property type="match status" value="1"/>
</dbReference>
<dbReference type="RefSeq" id="XP_009800996.1">
    <property type="nucleotide sequence ID" value="XM_009802694.1"/>
</dbReference>
<feature type="non-terminal residue" evidence="2">
    <location>
        <position position="187"/>
    </location>
</feature>
<dbReference type="InterPro" id="IPR036691">
    <property type="entry name" value="Endo/exonu/phosph_ase_sf"/>
</dbReference>
<dbReference type="AlphaFoldDB" id="A0A1U7YGD2"/>
<proteinExistence type="predicted"/>
<evidence type="ECO:0000313" key="1">
    <source>
        <dbReference type="Proteomes" id="UP000189701"/>
    </source>
</evidence>
<dbReference type="PANTHER" id="PTHR23227">
    <property type="entry name" value="BUCENTAUR RELATED"/>
    <property type="match status" value="1"/>
</dbReference>
<dbReference type="Proteomes" id="UP000189701">
    <property type="component" value="Unplaced"/>
</dbReference>
<dbReference type="InterPro" id="IPR027124">
    <property type="entry name" value="Swc5/CFDP1/2"/>
</dbReference>
<sequence length="187" mass="21195">MPSTENIIIGGDFNGHIGRLLKGYDSVHGGFGFGDINGGGTLLLEYAKAFELVIANSCYPKKVEHLIIFRSTVAKTQIDYLLLKKYDRGLCTDCNVIPSENLMTQHMFLVMELKIRWTRRKRAMSGISRVRETSRKVLGVSRGFSGGHKGDWWRNEEVQRKVEAKKMAYLKLVESINEGQKRANREG</sequence>
<evidence type="ECO:0000313" key="2">
    <source>
        <dbReference type="RefSeq" id="XP_009800996.1"/>
    </source>
</evidence>
<keyword evidence="1" id="KW-1185">Reference proteome</keyword>
<accession>A0A1U7YGD2</accession>
<gene>
    <name evidence="2" type="primary">LOC104246812</name>
</gene>